<feature type="domain" description="Sodium/calcium exchanger membrane region" evidence="8">
    <location>
        <begin position="35"/>
        <end position="190"/>
    </location>
</feature>
<dbReference type="PANTHER" id="PTHR10846">
    <property type="entry name" value="SODIUM/POTASSIUM/CALCIUM EXCHANGER"/>
    <property type="match status" value="1"/>
</dbReference>
<name>A0A7J6U0N2_PEROL</name>
<dbReference type="Proteomes" id="UP000553632">
    <property type="component" value="Unassembled WGS sequence"/>
</dbReference>
<protein>
    <recommendedName>
        <fullName evidence="8">Sodium/calcium exchanger membrane region domain-containing protein</fullName>
    </recommendedName>
</protein>
<comment type="similarity">
    <text evidence="2">Belongs to the Ca(2+):cation antiporter (CaCA) (TC 2.A.19) family. SLC24A subfamily.</text>
</comment>
<organism evidence="9 10">
    <name type="scientific">Perkinsus olseni</name>
    <name type="common">Perkinsus atlanticus</name>
    <dbReference type="NCBI Taxonomy" id="32597"/>
    <lineage>
        <taxon>Eukaryota</taxon>
        <taxon>Sar</taxon>
        <taxon>Alveolata</taxon>
        <taxon>Perkinsozoa</taxon>
        <taxon>Perkinsea</taxon>
        <taxon>Perkinsida</taxon>
        <taxon>Perkinsidae</taxon>
        <taxon>Perkinsus</taxon>
    </lineage>
</organism>
<accession>A0A7J6U0N2</accession>
<feature type="transmembrane region" description="Helical" evidence="7">
    <location>
        <begin position="27"/>
        <end position="49"/>
    </location>
</feature>
<keyword evidence="6 7" id="KW-0472">Membrane</keyword>
<evidence type="ECO:0000256" key="7">
    <source>
        <dbReference type="SAM" id="Phobius"/>
    </source>
</evidence>
<evidence type="ECO:0000313" key="9">
    <source>
        <dbReference type="EMBL" id="KAF4750492.1"/>
    </source>
</evidence>
<evidence type="ECO:0000259" key="8">
    <source>
        <dbReference type="Pfam" id="PF01699"/>
    </source>
</evidence>
<feature type="transmembrane region" description="Helical" evidence="7">
    <location>
        <begin position="112"/>
        <end position="137"/>
    </location>
</feature>
<evidence type="ECO:0000256" key="3">
    <source>
        <dbReference type="ARBA" id="ARBA00022449"/>
    </source>
</evidence>
<keyword evidence="3" id="KW-0050">Antiport</keyword>
<dbReference type="GO" id="GO:0005262">
    <property type="term" value="F:calcium channel activity"/>
    <property type="evidence" value="ECO:0007669"/>
    <property type="project" value="TreeGrafter"/>
</dbReference>
<dbReference type="PANTHER" id="PTHR10846:SF8">
    <property type="entry name" value="INNER MEMBRANE PROTEIN YRBG"/>
    <property type="match status" value="1"/>
</dbReference>
<evidence type="ECO:0000256" key="4">
    <source>
        <dbReference type="ARBA" id="ARBA00022692"/>
    </source>
</evidence>
<feature type="transmembrane region" description="Helical" evidence="7">
    <location>
        <begin position="318"/>
        <end position="340"/>
    </location>
</feature>
<feature type="transmembrane region" description="Helical" evidence="7">
    <location>
        <begin position="149"/>
        <end position="167"/>
    </location>
</feature>
<dbReference type="Gene3D" id="1.20.1420.30">
    <property type="entry name" value="NCX, central ion-binding region"/>
    <property type="match status" value="2"/>
</dbReference>
<dbReference type="GO" id="GO:0006874">
    <property type="term" value="P:intracellular calcium ion homeostasis"/>
    <property type="evidence" value="ECO:0007669"/>
    <property type="project" value="TreeGrafter"/>
</dbReference>
<dbReference type="GO" id="GO:0008273">
    <property type="term" value="F:calcium, potassium:sodium antiporter activity"/>
    <property type="evidence" value="ECO:0007669"/>
    <property type="project" value="TreeGrafter"/>
</dbReference>
<feature type="transmembrane region" description="Helical" evidence="7">
    <location>
        <begin position="173"/>
        <end position="193"/>
    </location>
</feature>
<dbReference type="GO" id="GO:0005886">
    <property type="term" value="C:plasma membrane"/>
    <property type="evidence" value="ECO:0007669"/>
    <property type="project" value="TreeGrafter"/>
</dbReference>
<dbReference type="InterPro" id="IPR004481">
    <property type="entry name" value="K/Na/Ca-exchanger"/>
</dbReference>
<dbReference type="OMA" id="LARDICF"/>
<feature type="transmembrane region" description="Helical" evidence="7">
    <location>
        <begin position="395"/>
        <end position="414"/>
    </location>
</feature>
<proteinExistence type="inferred from homology"/>
<feature type="transmembrane region" description="Helical" evidence="7">
    <location>
        <begin position="360"/>
        <end position="383"/>
    </location>
</feature>
<keyword evidence="10" id="KW-1185">Reference proteome</keyword>
<evidence type="ECO:0000256" key="1">
    <source>
        <dbReference type="ARBA" id="ARBA00004141"/>
    </source>
</evidence>
<evidence type="ECO:0000256" key="5">
    <source>
        <dbReference type="ARBA" id="ARBA00022989"/>
    </source>
</evidence>
<evidence type="ECO:0000256" key="2">
    <source>
        <dbReference type="ARBA" id="ARBA00005364"/>
    </source>
</evidence>
<dbReference type="EMBL" id="JABANO010007202">
    <property type="protein sequence ID" value="KAF4750492.1"/>
    <property type="molecule type" value="Genomic_DNA"/>
</dbReference>
<sequence>MSDEGRAAACTLSHFEESMCLDSVDHAWYGIVLELVILLYCFGILSFAADHLCNSMETLCDHWDVPEDVGGATFMALGGAVPEITVNSVATVRSLLKQSRTDHPEDVTEAELGVGAILGSGLIAFLAIPAMCTLVMVDGRPLALKRRPLARDICFYMIALGILMWALRRGVDLALAAFELLTYVVYVLVLCYARKVNAWYKQWKLSHGTNPRELFAKESTSIFRERYDSQRTQPLLQQQQGNHQHKKRVPSPKSVVVALMAPLKRAVDATCPDCRIYQPREDLYPITFVAAFLWITVASFVLGTVVDRWVTLLGQPSSMGYFGLILVAIGAEIPDTVNAITVASRGYGSMAASACMGSQIINICVGLGLPWTLACLAGGSIPVDVRGSFLFDTSIVIMVSVFGLLLLTVGVALVKRSPPDAASTVDGADRKANEWHVHQETVSASYAEVNVDGVRSVSGSGSRTTVEGGSGTDIKQLREDWAIWSPSENDTKSAQQMPVAAVEATPPPPPPPVVEATDDGGAVPQPSEESKRLLASVLMRPEASLQLLGDSDLIVLEQAVSETLPVDLLTTTADCGLARLVTQLMGVVAAINTLGADSVSESVVSNEKLHSPLMTLVVDIPWADVHVSGWPFFPLLAQWQLRNLPTGLPISPNDGLDHPLIGAYHTNLST</sequence>
<keyword evidence="4 7" id="KW-0812">Transmembrane</keyword>
<reference evidence="9 10" key="1">
    <citation type="submission" date="2020-04" db="EMBL/GenBank/DDBJ databases">
        <title>Perkinsus olseni comparative genomics.</title>
        <authorList>
            <person name="Bogema D.R."/>
        </authorList>
    </citation>
    <scope>NUCLEOTIDE SEQUENCE [LARGE SCALE GENOMIC DNA]</scope>
    <source>
        <strain evidence="9 10">ATCC PRA-207</strain>
    </source>
</reference>
<dbReference type="InterPro" id="IPR044880">
    <property type="entry name" value="NCX_ion-bd_dom_sf"/>
</dbReference>
<keyword evidence="3" id="KW-0813">Transport</keyword>
<feature type="domain" description="Sodium/calcium exchanger membrane region" evidence="8">
    <location>
        <begin position="285"/>
        <end position="408"/>
    </location>
</feature>
<evidence type="ECO:0000256" key="6">
    <source>
        <dbReference type="ARBA" id="ARBA00023136"/>
    </source>
</evidence>
<gene>
    <name evidence="9" type="ORF">FOZ63_017377</name>
</gene>
<keyword evidence="5 7" id="KW-1133">Transmembrane helix</keyword>
<comment type="subcellular location">
    <subcellularLocation>
        <location evidence="1">Membrane</location>
        <topology evidence="1">Multi-pass membrane protein</topology>
    </subcellularLocation>
</comment>
<dbReference type="Pfam" id="PF01699">
    <property type="entry name" value="Na_Ca_ex"/>
    <property type="match status" value="2"/>
</dbReference>
<dbReference type="InterPro" id="IPR004837">
    <property type="entry name" value="NaCa_Exmemb"/>
</dbReference>
<comment type="caution">
    <text evidence="9">The sequence shown here is derived from an EMBL/GenBank/DDBJ whole genome shotgun (WGS) entry which is preliminary data.</text>
</comment>
<dbReference type="AlphaFoldDB" id="A0A7J6U0N2"/>
<evidence type="ECO:0000313" key="10">
    <source>
        <dbReference type="Proteomes" id="UP000553632"/>
    </source>
</evidence>
<feature type="transmembrane region" description="Helical" evidence="7">
    <location>
        <begin position="283"/>
        <end position="306"/>
    </location>
</feature>